<dbReference type="HOGENOM" id="CLU_1855048_0_0_1"/>
<protein>
    <submittedName>
        <fullName evidence="2">Uncharacterized protein</fullName>
    </submittedName>
</protein>
<organism evidence="3">
    <name type="scientific">Chaetomium thermophilum (strain DSM 1495 / CBS 144.50 / IMI 039719)</name>
    <name type="common">Thermochaetoides thermophila</name>
    <dbReference type="NCBI Taxonomy" id="759272"/>
    <lineage>
        <taxon>Eukaryota</taxon>
        <taxon>Fungi</taxon>
        <taxon>Dikarya</taxon>
        <taxon>Ascomycota</taxon>
        <taxon>Pezizomycotina</taxon>
        <taxon>Sordariomycetes</taxon>
        <taxon>Sordariomycetidae</taxon>
        <taxon>Sordariales</taxon>
        <taxon>Chaetomiaceae</taxon>
        <taxon>Thermochaetoides</taxon>
    </lineage>
</organism>
<dbReference type="Proteomes" id="UP000008066">
    <property type="component" value="Unassembled WGS sequence"/>
</dbReference>
<dbReference type="RefSeq" id="XP_006692070.1">
    <property type="nucleotide sequence ID" value="XM_006692007.1"/>
</dbReference>
<evidence type="ECO:0000313" key="2">
    <source>
        <dbReference type="EMBL" id="EGS23078.1"/>
    </source>
</evidence>
<feature type="region of interest" description="Disordered" evidence="1">
    <location>
        <begin position="45"/>
        <end position="64"/>
    </location>
</feature>
<dbReference type="AlphaFoldDB" id="G0S218"/>
<dbReference type="KEGG" id="cthr:CTHT_0015650"/>
<gene>
    <name evidence="2" type="ORF">CTHT_0015650</name>
</gene>
<feature type="region of interest" description="Disordered" evidence="1">
    <location>
        <begin position="1"/>
        <end position="28"/>
    </location>
</feature>
<dbReference type="GeneID" id="18255603"/>
<reference evidence="2 3" key="1">
    <citation type="journal article" date="2011" name="Cell">
        <title>Insight into structure and assembly of the nuclear pore complex by utilizing the genome of a eukaryotic thermophile.</title>
        <authorList>
            <person name="Amlacher S."/>
            <person name="Sarges P."/>
            <person name="Flemming D."/>
            <person name="van Noort V."/>
            <person name="Kunze R."/>
            <person name="Devos D.P."/>
            <person name="Arumugam M."/>
            <person name="Bork P."/>
            <person name="Hurt E."/>
        </authorList>
    </citation>
    <scope>NUCLEOTIDE SEQUENCE [LARGE SCALE GENOMIC DNA]</scope>
    <source>
        <strain evidence="3">DSM 1495 / CBS 144.50 / IMI 039719</strain>
    </source>
</reference>
<accession>G0S218</accession>
<dbReference type="EMBL" id="GL988039">
    <property type="protein sequence ID" value="EGS23078.1"/>
    <property type="molecule type" value="Genomic_DNA"/>
</dbReference>
<sequence length="138" mass="14750">MSAKAYSTDSSVEGIRTPSSGIISSSDQDDAFSIEDGSMPVVITMAGSSLGPHSGSDAHNSGATNPGLSATFPMRWALQRYLAESAIIEGPLYGRFLEAQMQTDNSIPSPYERVGFYATLAMRAIDQFEATFPDHVHV</sequence>
<feature type="compositionally biased region" description="Polar residues" evidence="1">
    <location>
        <begin position="1"/>
        <end position="11"/>
    </location>
</feature>
<proteinExistence type="predicted"/>
<evidence type="ECO:0000313" key="3">
    <source>
        <dbReference type="Proteomes" id="UP000008066"/>
    </source>
</evidence>
<keyword evidence="3" id="KW-1185">Reference proteome</keyword>
<name>G0S218_CHATD</name>
<evidence type="ECO:0000256" key="1">
    <source>
        <dbReference type="SAM" id="MobiDB-lite"/>
    </source>
</evidence>